<dbReference type="EMBL" id="CM023486">
    <property type="protein sequence ID" value="KAH6928260.1"/>
    <property type="molecule type" value="Genomic_DNA"/>
</dbReference>
<accession>A0ACB7S0V2</accession>
<sequence>MPTSTTLNNAVANDHNEQTERKDCHLDPTAYTCLKVNIYGEHLKALGMATFRQPRGDDWTYLDLGCGPANFLQEILLPRLRPCKYVVAADSSREMLDYAQQHHQEPEIIFELLDIEHGDPDEIVAKHGQFDRVYAFLIFHFVKDLDKAYRNLYRLLKQGGECVSVNFTRTGITDVWHQIYEKDGWNEYIPNPVGVLSKRFRFNEPLAWEQLVTEEKNTVAAAGLNVVACHTYSSQWTFPSVNTWLENYVPFFKLDETVPKEHRGALWEALTTALLEKSQKTSDGPGLTYHVMVTHMQKPAGDCNS</sequence>
<organism evidence="1 2">
    <name type="scientific">Hyalomma asiaticum</name>
    <name type="common">Tick</name>
    <dbReference type="NCBI Taxonomy" id="266040"/>
    <lineage>
        <taxon>Eukaryota</taxon>
        <taxon>Metazoa</taxon>
        <taxon>Ecdysozoa</taxon>
        <taxon>Arthropoda</taxon>
        <taxon>Chelicerata</taxon>
        <taxon>Arachnida</taxon>
        <taxon>Acari</taxon>
        <taxon>Parasitiformes</taxon>
        <taxon>Ixodida</taxon>
        <taxon>Ixodoidea</taxon>
        <taxon>Ixodidae</taxon>
        <taxon>Hyalomminae</taxon>
        <taxon>Hyalomma</taxon>
    </lineage>
</organism>
<proteinExistence type="predicted"/>
<keyword evidence="2" id="KW-1185">Reference proteome</keyword>
<gene>
    <name evidence="1" type="ORF">HPB50_013338</name>
</gene>
<protein>
    <submittedName>
        <fullName evidence="1">Uncharacterized protein</fullName>
    </submittedName>
</protein>
<dbReference type="Proteomes" id="UP000821845">
    <property type="component" value="Chromosome 6"/>
</dbReference>
<evidence type="ECO:0000313" key="1">
    <source>
        <dbReference type="EMBL" id="KAH6928260.1"/>
    </source>
</evidence>
<name>A0ACB7S0V2_HYAAI</name>
<reference evidence="1" key="1">
    <citation type="submission" date="2020-05" db="EMBL/GenBank/DDBJ databases">
        <title>Large-scale comparative analyses of tick genomes elucidate their genetic diversity and vector capacities.</title>
        <authorList>
            <person name="Jia N."/>
            <person name="Wang J."/>
            <person name="Shi W."/>
            <person name="Du L."/>
            <person name="Sun Y."/>
            <person name="Zhan W."/>
            <person name="Jiang J."/>
            <person name="Wang Q."/>
            <person name="Zhang B."/>
            <person name="Ji P."/>
            <person name="Sakyi L.B."/>
            <person name="Cui X."/>
            <person name="Yuan T."/>
            <person name="Jiang B."/>
            <person name="Yang W."/>
            <person name="Lam T.T.-Y."/>
            <person name="Chang Q."/>
            <person name="Ding S."/>
            <person name="Wang X."/>
            <person name="Zhu J."/>
            <person name="Ruan X."/>
            <person name="Zhao L."/>
            <person name="Wei J."/>
            <person name="Que T."/>
            <person name="Du C."/>
            <person name="Cheng J."/>
            <person name="Dai P."/>
            <person name="Han X."/>
            <person name="Huang E."/>
            <person name="Gao Y."/>
            <person name="Liu J."/>
            <person name="Shao H."/>
            <person name="Ye R."/>
            <person name="Li L."/>
            <person name="Wei W."/>
            <person name="Wang X."/>
            <person name="Wang C."/>
            <person name="Yang T."/>
            <person name="Huo Q."/>
            <person name="Li W."/>
            <person name="Guo W."/>
            <person name="Chen H."/>
            <person name="Zhou L."/>
            <person name="Ni X."/>
            <person name="Tian J."/>
            <person name="Zhou Y."/>
            <person name="Sheng Y."/>
            <person name="Liu T."/>
            <person name="Pan Y."/>
            <person name="Xia L."/>
            <person name="Li J."/>
            <person name="Zhao F."/>
            <person name="Cao W."/>
        </authorList>
    </citation>
    <scope>NUCLEOTIDE SEQUENCE</scope>
    <source>
        <strain evidence="1">Hyas-2018</strain>
    </source>
</reference>
<comment type="caution">
    <text evidence="1">The sequence shown here is derived from an EMBL/GenBank/DDBJ whole genome shotgun (WGS) entry which is preliminary data.</text>
</comment>
<evidence type="ECO:0000313" key="2">
    <source>
        <dbReference type="Proteomes" id="UP000821845"/>
    </source>
</evidence>